<keyword evidence="4" id="KW-0862">Zinc</keyword>
<evidence type="ECO:0000256" key="1">
    <source>
        <dbReference type="ARBA" id="ARBA00022448"/>
    </source>
</evidence>
<keyword evidence="5" id="KW-0472">Membrane</keyword>
<dbReference type="RefSeq" id="WP_322789139.1">
    <property type="nucleotide sequence ID" value="NZ_NRRV01000030.1"/>
</dbReference>
<organism evidence="6 7">
    <name type="scientific">Thiohalocapsa halophila</name>
    <dbReference type="NCBI Taxonomy" id="69359"/>
    <lineage>
        <taxon>Bacteria</taxon>
        <taxon>Pseudomonadati</taxon>
        <taxon>Pseudomonadota</taxon>
        <taxon>Gammaproteobacteria</taxon>
        <taxon>Chromatiales</taxon>
        <taxon>Chromatiaceae</taxon>
        <taxon>Thiohalocapsa</taxon>
    </lineage>
</organism>
<dbReference type="Proteomes" id="UP000748752">
    <property type="component" value="Unassembled WGS sequence"/>
</dbReference>
<proteinExistence type="predicted"/>
<gene>
    <name evidence="6" type="ORF">CKO31_13085</name>
</gene>
<comment type="caution">
    <text evidence="6">The sequence shown here is derived from an EMBL/GenBank/DDBJ whole genome shotgun (WGS) entry which is preliminary data.</text>
</comment>
<evidence type="ECO:0000256" key="2">
    <source>
        <dbReference type="ARBA" id="ARBA00022475"/>
    </source>
</evidence>
<keyword evidence="1" id="KW-0813">Transport</keyword>
<sequence>MTNAVFDKAAGAASDARGQADADVPAAAAGSAPGADGKHRPALGKKLKIRSMVSVAGEVLPFFWPMRNFIHHNPLHGLEHLPFEDAVAEATRLFHARGWLPRPAYQRMLADGAMQPDDLAAEIDAFVATWLADQDDDGDAAHGEVAALLRELLLAMMTATSQPSPGDREPCAEEVLACLRRGGQG</sequence>
<dbReference type="EMBL" id="NRRV01000030">
    <property type="protein sequence ID" value="MBK1631662.1"/>
    <property type="molecule type" value="Genomic_DNA"/>
</dbReference>
<evidence type="ECO:0000256" key="4">
    <source>
        <dbReference type="ARBA" id="ARBA00022833"/>
    </source>
</evidence>
<dbReference type="PANTHER" id="PTHR38344">
    <property type="entry name" value="UPF0753 PROTEIN AQ_863"/>
    <property type="match status" value="1"/>
</dbReference>
<protein>
    <recommendedName>
        <fullName evidence="8">DUF1841 family protein</fullName>
    </recommendedName>
</protein>
<evidence type="ECO:0000256" key="5">
    <source>
        <dbReference type="ARBA" id="ARBA00023136"/>
    </source>
</evidence>
<reference evidence="6 7" key="1">
    <citation type="journal article" date="2020" name="Microorganisms">
        <title>Osmotic Adaptation and Compatible Solute Biosynthesis of Phototrophic Bacteria as Revealed from Genome Analyses.</title>
        <authorList>
            <person name="Imhoff J.F."/>
            <person name="Rahn T."/>
            <person name="Kunzel S."/>
            <person name="Keller A."/>
            <person name="Neulinger S.C."/>
        </authorList>
    </citation>
    <scope>NUCLEOTIDE SEQUENCE [LARGE SCALE GENOMIC DNA]</scope>
    <source>
        <strain evidence="6 7">DSM 6210</strain>
    </source>
</reference>
<evidence type="ECO:0000313" key="6">
    <source>
        <dbReference type="EMBL" id="MBK1631662.1"/>
    </source>
</evidence>
<dbReference type="PANTHER" id="PTHR38344:SF1">
    <property type="entry name" value="INORGANIC CARBON TRANSPORTER SUBUNIT DABA-RELATED"/>
    <property type="match status" value="1"/>
</dbReference>
<dbReference type="Pfam" id="PF10070">
    <property type="entry name" value="DabA"/>
    <property type="match status" value="1"/>
</dbReference>
<keyword evidence="7" id="KW-1185">Reference proteome</keyword>
<evidence type="ECO:0000256" key="3">
    <source>
        <dbReference type="ARBA" id="ARBA00022723"/>
    </source>
</evidence>
<keyword evidence="2" id="KW-1003">Cell membrane</keyword>
<name>A0ABS1CIL4_9GAMM</name>
<dbReference type="InterPro" id="IPR018752">
    <property type="entry name" value="DabA"/>
</dbReference>
<accession>A0ABS1CIL4</accession>
<evidence type="ECO:0008006" key="8">
    <source>
        <dbReference type="Google" id="ProtNLM"/>
    </source>
</evidence>
<keyword evidence="3" id="KW-0479">Metal-binding</keyword>
<evidence type="ECO:0000313" key="7">
    <source>
        <dbReference type="Proteomes" id="UP000748752"/>
    </source>
</evidence>